<dbReference type="EMBL" id="MVHF01000055">
    <property type="protein sequence ID" value="ORA24877.1"/>
    <property type="molecule type" value="Genomic_DNA"/>
</dbReference>
<name>A0A1X0A488_9MYCO</name>
<keyword evidence="1" id="KW-1133">Transmembrane helix</keyword>
<comment type="caution">
    <text evidence="2">The sequence shown here is derived from an EMBL/GenBank/DDBJ whole genome shotgun (WGS) entry which is preliminary data.</text>
</comment>
<dbReference type="RefSeq" id="WP_083169854.1">
    <property type="nucleotide sequence ID" value="NZ_MVHF01000055.1"/>
</dbReference>
<dbReference type="AlphaFoldDB" id="A0A1X0A488"/>
<dbReference type="STRING" id="1927124.BST13_33410"/>
<sequence>MTATAWTLVSGVALGFAMASLVLGTPTMFGVSLAIGMVAVIAADLTRICTTTPPREDVEHA</sequence>
<accession>A0A1X0A488</accession>
<evidence type="ECO:0000313" key="2">
    <source>
        <dbReference type="EMBL" id="ORA24877.1"/>
    </source>
</evidence>
<reference evidence="2 3" key="1">
    <citation type="submission" date="2017-02" db="EMBL/GenBank/DDBJ databases">
        <title>The new phylogeny of genus Mycobacterium.</title>
        <authorList>
            <person name="Tortoli E."/>
            <person name="Trovato A."/>
            <person name="Cirillo D.M."/>
        </authorList>
    </citation>
    <scope>NUCLEOTIDE SEQUENCE [LARGE SCALE GENOMIC DNA]</scope>
    <source>
        <strain evidence="2 3">RW6</strain>
    </source>
</reference>
<dbReference type="Proteomes" id="UP000192448">
    <property type="component" value="Unassembled WGS sequence"/>
</dbReference>
<organism evidence="2 3">
    <name type="scientific">Mycobacterium aquaticum</name>
    <dbReference type="NCBI Taxonomy" id="1927124"/>
    <lineage>
        <taxon>Bacteria</taxon>
        <taxon>Bacillati</taxon>
        <taxon>Actinomycetota</taxon>
        <taxon>Actinomycetes</taxon>
        <taxon>Mycobacteriales</taxon>
        <taxon>Mycobacteriaceae</taxon>
        <taxon>Mycobacterium</taxon>
    </lineage>
</organism>
<keyword evidence="1" id="KW-0812">Transmembrane</keyword>
<keyword evidence="1" id="KW-0472">Membrane</keyword>
<feature type="transmembrane region" description="Helical" evidence="1">
    <location>
        <begin position="29"/>
        <end position="46"/>
    </location>
</feature>
<evidence type="ECO:0000313" key="3">
    <source>
        <dbReference type="Proteomes" id="UP000192448"/>
    </source>
</evidence>
<proteinExistence type="predicted"/>
<keyword evidence="3" id="KW-1185">Reference proteome</keyword>
<evidence type="ECO:0000256" key="1">
    <source>
        <dbReference type="SAM" id="Phobius"/>
    </source>
</evidence>
<gene>
    <name evidence="2" type="ORF">BST13_33410</name>
</gene>
<protein>
    <submittedName>
        <fullName evidence="2">Uncharacterized protein</fullName>
    </submittedName>
</protein>